<dbReference type="InterPro" id="IPR018062">
    <property type="entry name" value="HTH_AraC-typ_CS"/>
</dbReference>
<evidence type="ECO:0000313" key="6">
    <source>
        <dbReference type="Proteomes" id="UP000316093"/>
    </source>
</evidence>
<dbReference type="InterPro" id="IPR020449">
    <property type="entry name" value="Tscrpt_reg_AraC-type_HTH"/>
</dbReference>
<dbReference type="InterPro" id="IPR018060">
    <property type="entry name" value="HTH_AraC"/>
</dbReference>
<dbReference type="EMBL" id="CP041046">
    <property type="protein sequence ID" value="QDE37712.1"/>
    <property type="molecule type" value="Genomic_DNA"/>
</dbReference>
<sequence length="322" mass="35028">MSPPLDWLSRLLQMTPVRGQLDLRCQYGAPWRIDQDAFSDGEMAYHIVLDGSASLVGENGEELQRIVAGDILLIPNGEAHTLHDGTGSRPRPAKSRVASNLVFSQNAGRGEHLDMLCGRFVLTPAHARLLRRYLPKRLIVQTRNSSITTEADSGTALIRLVSLMQSESAADRLGGRAMLDALSTALFTITLRFASELEAAPPGLLSLAGFPRLAPALDAIFHDPGQAWTLPVLAARCNMSRATFVRLFQEKLGMSANDLLTDIRMMLSANELRTGNASTAAIAESVGYQSEAAFQRAFKSHMGVTPSRWRKQSMAGEGGERT</sequence>
<dbReference type="PANTHER" id="PTHR46796">
    <property type="entry name" value="HTH-TYPE TRANSCRIPTIONAL ACTIVATOR RHAS-RELATED"/>
    <property type="match status" value="1"/>
</dbReference>
<evidence type="ECO:0000256" key="1">
    <source>
        <dbReference type="ARBA" id="ARBA00023015"/>
    </source>
</evidence>
<dbReference type="InterPro" id="IPR009057">
    <property type="entry name" value="Homeodomain-like_sf"/>
</dbReference>
<accession>A0A4Y5YXM2</accession>
<dbReference type="PROSITE" id="PS01124">
    <property type="entry name" value="HTH_ARAC_FAMILY_2"/>
    <property type="match status" value="1"/>
</dbReference>
<name>A0A4Y5YXM2_9GAMM</name>
<dbReference type="GO" id="GO:0043565">
    <property type="term" value="F:sequence-specific DNA binding"/>
    <property type="evidence" value="ECO:0007669"/>
    <property type="project" value="InterPro"/>
</dbReference>
<dbReference type="InterPro" id="IPR032783">
    <property type="entry name" value="AraC_lig"/>
</dbReference>
<dbReference type="SUPFAM" id="SSF46689">
    <property type="entry name" value="Homeodomain-like"/>
    <property type="match status" value="2"/>
</dbReference>
<dbReference type="Proteomes" id="UP000316093">
    <property type="component" value="Chromosome"/>
</dbReference>
<dbReference type="SMART" id="SM00342">
    <property type="entry name" value="HTH_ARAC"/>
    <property type="match status" value="1"/>
</dbReference>
<dbReference type="Pfam" id="PF12833">
    <property type="entry name" value="HTH_18"/>
    <property type="match status" value="1"/>
</dbReference>
<protein>
    <submittedName>
        <fullName evidence="5">AraC family transcriptional regulator</fullName>
    </submittedName>
</protein>
<dbReference type="InterPro" id="IPR050204">
    <property type="entry name" value="AraC_XylS_family_regulators"/>
</dbReference>
<feature type="domain" description="HTH araC/xylS-type" evidence="4">
    <location>
        <begin position="211"/>
        <end position="312"/>
    </location>
</feature>
<dbReference type="KEGG" id="lpy:FIV34_00120"/>
<proteinExistence type="predicted"/>
<dbReference type="PANTHER" id="PTHR46796:SF7">
    <property type="entry name" value="ARAC FAMILY TRANSCRIPTIONAL REGULATOR"/>
    <property type="match status" value="1"/>
</dbReference>
<organism evidence="5 6">
    <name type="scientific">Luteibacter pinisoli</name>
    <dbReference type="NCBI Taxonomy" id="2589080"/>
    <lineage>
        <taxon>Bacteria</taxon>
        <taxon>Pseudomonadati</taxon>
        <taxon>Pseudomonadota</taxon>
        <taxon>Gammaproteobacteria</taxon>
        <taxon>Lysobacterales</taxon>
        <taxon>Rhodanobacteraceae</taxon>
        <taxon>Luteibacter</taxon>
    </lineage>
</organism>
<dbReference type="PRINTS" id="PR00032">
    <property type="entry name" value="HTHARAC"/>
</dbReference>
<dbReference type="GO" id="GO:0003700">
    <property type="term" value="F:DNA-binding transcription factor activity"/>
    <property type="evidence" value="ECO:0007669"/>
    <property type="project" value="InterPro"/>
</dbReference>
<dbReference type="OrthoDB" id="9783876at2"/>
<keyword evidence="1" id="KW-0805">Transcription regulation</keyword>
<keyword evidence="3" id="KW-0804">Transcription</keyword>
<dbReference type="AlphaFoldDB" id="A0A4Y5YXM2"/>
<evidence type="ECO:0000313" key="5">
    <source>
        <dbReference type="EMBL" id="QDE37712.1"/>
    </source>
</evidence>
<gene>
    <name evidence="5" type="ORF">FIV34_00120</name>
</gene>
<keyword evidence="6" id="KW-1185">Reference proteome</keyword>
<evidence type="ECO:0000256" key="2">
    <source>
        <dbReference type="ARBA" id="ARBA00023125"/>
    </source>
</evidence>
<dbReference type="PROSITE" id="PS00041">
    <property type="entry name" value="HTH_ARAC_FAMILY_1"/>
    <property type="match status" value="1"/>
</dbReference>
<dbReference type="Gene3D" id="1.10.10.60">
    <property type="entry name" value="Homeodomain-like"/>
    <property type="match status" value="2"/>
</dbReference>
<evidence type="ECO:0000256" key="3">
    <source>
        <dbReference type="ARBA" id="ARBA00023163"/>
    </source>
</evidence>
<evidence type="ECO:0000259" key="4">
    <source>
        <dbReference type="PROSITE" id="PS01124"/>
    </source>
</evidence>
<keyword evidence="2" id="KW-0238">DNA-binding</keyword>
<reference evidence="5 6" key="1">
    <citation type="submission" date="2019-06" db="EMBL/GenBank/DDBJ databases">
        <title>A complete genome sequence for Luteibacter pinisoli MAH-14.</title>
        <authorList>
            <person name="Baltrus D.A."/>
        </authorList>
    </citation>
    <scope>NUCLEOTIDE SEQUENCE [LARGE SCALE GENOMIC DNA]</scope>
    <source>
        <strain evidence="5 6">MAH-14</strain>
    </source>
</reference>
<dbReference type="Pfam" id="PF12852">
    <property type="entry name" value="Cupin_6"/>
    <property type="match status" value="1"/>
</dbReference>